<dbReference type="AlphaFoldDB" id="A0A3B1DBZ0"/>
<keyword evidence="2" id="KW-0067">ATP-binding</keyword>
<feature type="domain" description="Bacterial type II secretion system protein E" evidence="3">
    <location>
        <begin position="179"/>
        <end position="563"/>
    </location>
</feature>
<dbReference type="GO" id="GO:0016887">
    <property type="term" value="F:ATP hydrolysis activity"/>
    <property type="evidence" value="ECO:0007669"/>
    <property type="project" value="TreeGrafter"/>
</dbReference>
<evidence type="ECO:0000256" key="2">
    <source>
        <dbReference type="ARBA" id="ARBA00022840"/>
    </source>
</evidence>
<dbReference type="Pfam" id="PF00437">
    <property type="entry name" value="T2SSE"/>
    <property type="match status" value="1"/>
</dbReference>
<protein>
    <submittedName>
        <fullName evidence="5">Type IV fimbrial assembly, ATPase PilB</fullName>
    </submittedName>
</protein>
<dbReference type="PANTHER" id="PTHR30258">
    <property type="entry name" value="TYPE II SECRETION SYSTEM PROTEIN GSPE-RELATED"/>
    <property type="match status" value="1"/>
</dbReference>
<dbReference type="InterPro" id="IPR007831">
    <property type="entry name" value="T2SS_GspE_N"/>
</dbReference>
<dbReference type="InterPro" id="IPR001482">
    <property type="entry name" value="T2SS/T4SS_dom"/>
</dbReference>
<reference evidence="5" key="1">
    <citation type="submission" date="2018-06" db="EMBL/GenBank/DDBJ databases">
        <authorList>
            <person name="Zhirakovskaya E."/>
        </authorList>
    </citation>
    <scope>NUCLEOTIDE SEQUENCE</scope>
</reference>
<organism evidence="5">
    <name type="scientific">hydrothermal vent metagenome</name>
    <dbReference type="NCBI Taxonomy" id="652676"/>
    <lineage>
        <taxon>unclassified sequences</taxon>
        <taxon>metagenomes</taxon>
        <taxon>ecological metagenomes</taxon>
    </lineage>
</organism>
<dbReference type="EMBL" id="UOGI01000299">
    <property type="protein sequence ID" value="VAX34353.1"/>
    <property type="molecule type" value="Genomic_DNA"/>
</dbReference>
<evidence type="ECO:0000313" key="5">
    <source>
        <dbReference type="EMBL" id="VAX34353.1"/>
    </source>
</evidence>
<dbReference type="SUPFAM" id="SSF160246">
    <property type="entry name" value="EspE N-terminal domain-like"/>
    <property type="match status" value="1"/>
</dbReference>
<dbReference type="Gene3D" id="3.30.450.90">
    <property type="match status" value="1"/>
</dbReference>
<dbReference type="InterPro" id="IPR037257">
    <property type="entry name" value="T2SS_E_N_sf"/>
</dbReference>
<feature type="domain" description="Type II secretion system protein GspE N-terminal" evidence="4">
    <location>
        <begin position="59"/>
        <end position="144"/>
    </location>
</feature>
<keyword evidence="1" id="KW-0547">Nucleotide-binding</keyword>
<accession>A0A3B1DBZ0</accession>
<gene>
    <name evidence="5" type="ORF">MNBD_NITROSPIRAE03-2070</name>
</gene>
<evidence type="ECO:0000259" key="3">
    <source>
        <dbReference type="Pfam" id="PF00437"/>
    </source>
</evidence>
<evidence type="ECO:0000259" key="4">
    <source>
        <dbReference type="Pfam" id="PF05157"/>
    </source>
</evidence>
<dbReference type="InterPro" id="IPR027417">
    <property type="entry name" value="P-loop_NTPase"/>
</dbReference>
<dbReference type="PANTHER" id="PTHR30258:SF1">
    <property type="entry name" value="PROTEIN TRANSPORT PROTEIN HOFB HOMOLOG"/>
    <property type="match status" value="1"/>
</dbReference>
<proteinExistence type="predicted"/>
<name>A0A3B1DBZ0_9ZZZZ</name>
<dbReference type="GO" id="GO:0005524">
    <property type="term" value="F:ATP binding"/>
    <property type="evidence" value="ECO:0007669"/>
    <property type="project" value="UniProtKB-KW"/>
</dbReference>
<evidence type="ECO:0000256" key="1">
    <source>
        <dbReference type="ARBA" id="ARBA00022741"/>
    </source>
</evidence>
<dbReference type="SUPFAM" id="SSF52540">
    <property type="entry name" value="P-loop containing nucleoside triphosphate hydrolases"/>
    <property type="match status" value="1"/>
</dbReference>
<dbReference type="Gene3D" id="3.40.50.300">
    <property type="entry name" value="P-loop containing nucleotide triphosphate hydrolases"/>
    <property type="match status" value="1"/>
</dbReference>
<dbReference type="Gene3D" id="3.30.300.160">
    <property type="entry name" value="Type II secretion system, protein E, N-terminal domain"/>
    <property type="match status" value="1"/>
</dbReference>
<dbReference type="Pfam" id="PF05157">
    <property type="entry name" value="MshEN"/>
    <property type="match status" value="1"/>
</dbReference>
<sequence length="565" mass="63501">MKNKQKIGELLVDLNILTQEDLDRALQEQKHTGERLGATLLKMELLSEEDLDYLLGRQFDIPSINLENYNPSPDLLATIPEKVIRKYQVLPLSIEDKSLTVATASPRDLILMDDLSYITGFKIAPVVTSITTLERKIEELFQKPVSWEESLKVNDTEDLEIIKGDTGIVEEDLEDALESAEEAPVIKLVNAVILAAIEEEATHIHIEPREDSHEIYLRIDGKLKLLVKPPANLQHNVVNRLKILSSIDILKRFLPAEGFFRAKSKGRYYDIDAATIPSLHGERMVLTFQQPFSKEELQLEKLGFTPETLYSFKELLSSPRGFILVTGPSDSGKSSTIYAALNHLKSPEKSIFTFERTVKNKLSGINQGQPNEKFGYSYEKGLQSLLRQDMDVLMAGEMMTREAVVSALHASLSKTLVLGRFLCNDTIGAISLIMDMDVPPFMFFSSLTAILGQRLIRRLCQECIEDYDPPAGLAEEIQVLTGTQRPRLFRSRGCPACGLTGYNHRIALFELLVPSKELREAILAKVEPSDLKEVAGKQQYHTFRQDGLIKAAEGLTSYEEVVRII</sequence>
<dbReference type="GO" id="GO:0005886">
    <property type="term" value="C:plasma membrane"/>
    <property type="evidence" value="ECO:0007669"/>
    <property type="project" value="TreeGrafter"/>
</dbReference>